<comment type="function">
    <text evidence="1">Could be part of an ABC transporter complex.</text>
</comment>
<keyword evidence="2" id="KW-0812">Transmembrane</keyword>
<dbReference type="InterPro" id="IPR002645">
    <property type="entry name" value="STAS_dom"/>
</dbReference>
<feature type="transmembrane region" description="Helical" evidence="2">
    <location>
        <begin position="274"/>
        <end position="299"/>
    </location>
</feature>
<dbReference type="AlphaFoldDB" id="A0AAE4ATP4"/>
<comment type="caution">
    <text evidence="4">The sequence shown here is derived from an EMBL/GenBank/DDBJ whole genome shotgun (WGS) entry which is preliminary data.</text>
</comment>
<comment type="similarity">
    <text evidence="2">Belongs to the MlaE permease family.</text>
</comment>
<evidence type="ECO:0000313" key="4">
    <source>
        <dbReference type="EMBL" id="MDQ0316347.1"/>
    </source>
</evidence>
<evidence type="ECO:0000256" key="1">
    <source>
        <dbReference type="ARBA" id="ARBA00003787"/>
    </source>
</evidence>
<dbReference type="GO" id="GO:0043190">
    <property type="term" value="C:ATP-binding cassette (ABC) transporter complex"/>
    <property type="evidence" value="ECO:0007669"/>
    <property type="project" value="InterPro"/>
</dbReference>
<comment type="subcellular location">
    <subcellularLocation>
        <location evidence="2">Cell inner membrane</location>
        <topology evidence="2">Multi-pass membrane protein</topology>
    </subcellularLocation>
</comment>
<proteinExistence type="inferred from homology"/>
<dbReference type="PANTHER" id="PTHR30188:SF3">
    <property type="entry name" value="ABC TRANSPORTER PERMEASE"/>
    <property type="match status" value="1"/>
</dbReference>
<organism evidence="4 5">
    <name type="scientific">Amorphus orientalis</name>
    <dbReference type="NCBI Taxonomy" id="649198"/>
    <lineage>
        <taxon>Bacteria</taxon>
        <taxon>Pseudomonadati</taxon>
        <taxon>Pseudomonadota</taxon>
        <taxon>Alphaproteobacteria</taxon>
        <taxon>Hyphomicrobiales</taxon>
        <taxon>Amorphaceae</taxon>
        <taxon>Amorphus</taxon>
    </lineage>
</organism>
<accession>A0AAE4ATP4</accession>
<dbReference type="InterPro" id="IPR030802">
    <property type="entry name" value="Permease_MalE"/>
</dbReference>
<feature type="transmembrane region" description="Helical" evidence="2">
    <location>
        <begin position="211"/>
        <end position="231"/>
    </location>
</feature>
<keyword evidence="2" id="KW-1133">Transmembrane helix</keyword>
<dbReference type="EMBL" id="JAUSUL010000002">
    <property type="protein sequence ID" value="MDQ0316347.1"/>
    <property type="molecule type" value="Genomic_DNA"/>
</dbReference>
<feature type="transmembrane region" description="Helical" evidence="2">
    <location>
        <begin position="359"/>
        <end position="380"/>
    </location>
</feature>
<evidence type="ECO:0000256" key="2">
    <source>
        <dbReference type="RuleBase" id="RU362044"/>
    </source>
</evidence>
<keyword evidence="2" id="KW-0997">Cell inner membrane</keyword>
<dbReference type="NCBIfam" id="TIGR00056">
    <property type="entry name" value="MlaE family lipid ABC transporter permease subunit"/>
    <property type="match status" value="1"/>
</dbReference>
<dbReference type="PROSITE" id="PS50801">
    <property type="entry name" value="STAS"/>
    <property type="match status" value="1"/>
</dbReference>
<dbReference type="Pfam" id="PF13466">
    <property type="entry name" value="STAS_2"/>
    <property type="match status" value="1"/>
</dbReference>
<dbReference type="InterPro" id="IPR058548">
    <property type="entry name" value="MlaB-like_STAS"/>
</dbReference>
<sequence>MNVQSAPGKARLTVDDADADMPTVSVSGFWTLKTARAAEDLVESVDLPNAQSVTIDLAGVEALDTAGTWLIHRLRARLEFRGIRVELVNVEERFESLFSEIEAHVPKQWKPRRRSVSLLNGLETVGRQTEEIARDAVSVISILGAFGIGLAAALFNPGRLRFTSILANFDRACRGAVPIVALMSFLIGLIIAQQGGFYLRQFGAETFVVDLVGVLVLREMGVLLTAIMVAGRSGSAYTAEIGSMKMREEIDALKVLGLDPVEILVIPRLMALMLALPLLAFIANIAALTGAAVVCWTYMSIPPEAFLQRLHQAVSIHELMVGLAKGPFMALIVGLIACSEGLKVGGSAESLGQQTTTSVVKAIFMVIVVDGLFAIFFSAMGI</sequence>
<dbReference type="Proteomes" id="UP001229244">
    <property type="component" value="Unassembled WGS sequence"/>
</dbReference>
<feature type="transmembrane region" description="Helical" evidence="2">
    <location>
        <begin position="319"/>
        <end position="338"/>
    </location>
</feature>
<dbReference type="SUPFAM" id="SSF52091">
    <property type="entry name" value="SpoIIaa-like"/>
    <property type="match status" value="1"/>
</dbReference>
<reference evidence="4" key="1">
    <citation type="submission" date="2023-07" db="EMBL/GenBank/DDBJ databases">
        <title>Genomic Encyclopedia of Type Strains, Phase IV (KMG-IV): sequencing the most valuable type-strain genomes for metagenomic binning, comparative biology and taxonomic classification.</title>
        <authorList>
            <person name="Goeker M."/>
        </authorList>
    </citation>
    <scope>NUCLEOTIDE SEQUENCE</scope>
    <source>
        <strain evidence="4">DSM 21202</strain>
    </source>
</reference>
<keyword evidence="2" id="KW-0472">Membrane</keyword>
<gene>
    <name evidence="4" type="ORF">J2S73_002804</name>
</gene>
<feature type="domain" description="STAS" evidence="3">
    <location>
        <begin position="39"/>
        <end position="98"/>
    </location>
</feature>
<protein>
    <submittedName>
        <fullName evidence="4">Phospholipid/cholesterol/gamma-HCH transport system permease protein</fullName>
    </submittedName>
</protein>
<dbReference type="Pfam" id="PF02405">
    <property type="entry name" value="MlaE"/>
    <property type="match status" value="1"/>
</dbReference>
<dbReference type="RefSeq" id="WP_306886171.1">
    <property type="nucleotide sequence ID" value="NZ_JAUSUL010000002.1"/>
</dbReference>
<evidence type="ECO:0000259" key="3">
    <source>
        <dbReference type="PROSITE" id="PS50801"/>
    </source>
</evidence>
<feature type="transmembrane region" description="Helical" evidence="2">
    <location>
        <begin position="136"/>
        <end position="155"/>
    </location>
</feature>
<dbReference type="GO" id="GO:0005548">
    <property type="term" value="F:phospholipid transporter activity"/>
    <property type="evidence" value="ECO:0007669"/>
    <property type="project" value="TreeGrafter"/>
</dbReference>
<feature type="transmembrane region" description="Helical" evidence="2">
    <location>
        <begin position="176"/>
        <end position="199"/>
    </location>
</feature>
<keyword evidence="2" id="KW-1003">Cell membrane</keyword>
<evidence type="ECO:0000313" key="5">
    <source>
        <dbReference type="Proteomes" id="UP001229244"/>
    </source>
</evidence>
<dbReference type="Gene3D" id="3.30.750.24">
    <property type="entry name" value="STAS domain"/>
    <property type="match status" value="1"/>
</dbReference>
<dbReference type="InterPro" id="IPR036513">
    <property type="entry name" value="STAS_dom_sf"/>
</dbReference>
<dbReference type="PANTHER" id="PTHR30188">
    <property type="entry name" value="ABC TRANSPORTER PERMEASE PROTEIN-RELATED"/>
    <property type="match status" value="1"/>
</dbReference>
<name>A0AAE4ATP4_9HYPH</name>
<keyword evidence="5" id="KW-1185">Reference proteome</keyword>
<dbReference type="InterPro" id="IPR003453">
    <property type="entry name" value="ABC_MlaE_roteobac"/>
</dbReference>